<dbReference type="RefSeq" id="WP_369742026.1">
    <property type="nucleotide sequence ID" value="NZ_JBGEDP010000002.1"/>
</dbReference>
<comment type="caution">
    <text evidence="1">The sequence shown here is derived from an EMBL/GenBank/DDBJ whole genome shotgun (WGS) entry which is preliminary data.</text>
</comment>
<evidence type="ECO:0000313" key="2">
    <source>
        <dbReference type="Proteomes" id="UP001564760"/>
    </source>
</evidence>
<proteinExistence type="predicted"/>
<evidence type="ECO:0008006" key="3">
    <source>
        <dbReference type="Google" id="ProtNLM"/>
    </source>
</evidence>
<dbReference type="EMBL" id="JBGEDP010000002">
    <property type="protein sequence ID" value="MEY8018984.1"/>
    <property type="molecule type" value="Genomic_DNA"/>
</dbReference>
<evidence type="ECO:0000313" key="1">
    <source>
        <dbReference type="EMBL" id="MEY8018984.1"/>
    </source>
</evidence>
<name>A0ABV4C8X2_9MYCO</name>
<reference evidence="1 2" key="1">
    <citation type="submission" date="2024-08" db="EMBL/GenBank/DDBJ databases">
        <title>Mycobacterium servetensis sp. nov., a novel rapid-growing mycobacterial species recovered from a human patient in Zaragoza, Spain.</title>
        <authorList>
            <person name="Tristancho-Baro A.I."/>
            <person name="Buenestado-Serrano S."/>
            <person name="Garcia De Viedma D."/>
            <person name="Milagro-Beamonte A."/>
            <person name="Burillo N."/>
            <person name="Sanz S."/>
            <person name="Lopez-Calleja A.I."/>
            <person name="Penas-Utrilla D."/>
            <person name="Guardingo M."/>
            <person name="Garcia M.J."/>
            <person name="Vinuelas-Bayon J."/>
        </authorList>
    </citation>
    <scope>NUCLEOTIDE SEQUENCE [LARGE SCALE GENOMIC DNA]</scope>
    <source>
        <strain evidence="2">HUMS_12744610</strain>
    </source>
</reference>
<accession>A0ABV4C8X2</accession>
<protein>
    <recommendedName>
        <fullName evidence="3">DNA-binding protein</fullName>
    </recommendedName>
</protein>
<keyword evidence="2" id="KW-1185">Reference proteome</keyword>
<organism evidence="1 2">
    <name type="scientific">Mycobacterium servetii</name>
    <dbReference type="NCBI Taxonomy" id="3237418"/>
    <lineage>
        <taxon>Bacteria</taxon>
        <taxon>Bacillati</taxon>
        <taxon>Actinomycetota</taxon>
        <taxon>Actinomycetes</taxon>
        <taxon>Mycobacteriales</taxon>
        <taxon>Mycobacteriaceae</taxon>
        <taxon>Mycobacterium</taxon>
    </lineage>
</organism>
<dbReference type="Proteomes" id="UP001564760">
    <property type="component" value="Unassembled WGS sequence"/>
</dbReference>
<gene>
    <name evidence="1" type="ORF">AB8998_30500</name>
</gene>
<sequence>MTDPNPDTWPQLLAHHAQTPLAELVDGFTDITELPVPYAQLPRRVHTAFAGTFTRWADFAPHSLHTLLSLPGVGDANARDILTAATKAAAAHQAAISSNERPSADAAVGQLLDALPARDRIILAARLWAAEPEPPAVLDERLGVYHGWVGRYQRRSTAKFTELLATPAHQAVTDYAHHLGHQIGPYAPAPVVTAALTTLHVDPSSETARVLLYLAGPYTRLGDWFENPGGSDRAAAAIDTAFAVQPAPHFAALLDALRAIGMAPQSAQSYLHNQLDARRFGDQFVRWGEAIADKIEAALHVLNAPATVDEILATVGHDETPRRAVHGALIRHPRFVRTSRRSWGLHTWGHHEYKGIVDEIRIRIDAAGGRINLTELITDIRATFPDIAETSIRTYVSTLAFITEAGTVRRRRRTDPWPVLAPVNTVRGAFLSADTHLRLAVPVTSDVMRGSSQHFKTAVAAALGILPGHIRVMTGPHGAITLNWPLTSTTGVRTSSLRPHVQATGARLGDTLVLIFSLDDNSVDVELIRSTLPEHQRLQKLVGPIRLTVNTLAASLECKPAEVTTVLRARGDEDLADIVEHLPPRHRVTGPRQRQGRSS</sequence>